<protein>
    <submittedName>
        <fullName evidence="1">Uncharacterized protein</fullName>
    </submittedName>
</protein>
<dbReference type="Proteomes" id="UP000655589">
    <property type="component" value="Unassembled WGS sequence"/>
</dbReference>
<dbReference type="EMBL" id="BMPT01000024">
    <property type="protein sequence ID" value="GGM42215.1"/>
    <property type="molecule type" value="Genomic_DNA"/>
</dbReference>
<accession>A0A8H9GQJ9</accession>
<organism evidence="1 2">
    <name type="scientific">Promicromonospora citrea</name>
    <dbReference type="NCBI Taxonomy" id="43677"/>
    <lineage>
        <taxon>Bacteria</taxon>
        <taxon>Bacillati</taxon>
        <taxon>Actinomycetota</taxon>
        <taxon>Actinomycetes</taxon>
        <taxon>Micrococcales</taxon>
        <taxon>Promicromonosporaceae</taxon>
        <taxon>Promicromonospora</taxon>
    </lineage>
</organism>
<gene>
    <name evidence="1" type="ORF">GCM10010102_42110</name>
</gene>
<evidence type="ECO:0000313" key="1">
    <source>
        <dbReference type="EMBL" id="GGM42215.1"/>
    </source>
</evidence>
<evidence type="ECO:0000313" key="2">
    <source>
        <dbReference type="Proteomes" id="UP000655589"/>
    </source>
</evidence>
<comment type="caution">
    <text evidence="1">The sequence shown here is derived from an EMBL/GenBank/DDBJ whole genome shotgun (WGS) entry which is preliminary data.</text>
</comment>
<reference evidence="1" key="2">
    <citation type="submission" date="2020-09" db="EMBL/GenBank/DDBJ databases">
        <authorList>
            <person name="Sun Q."/>
            <person name="Ohkuma M."/>
        </authorList>
    </citation>
    <scope>NUCLEOTIDE SEQUENCE</scope>
    <source>
        <strain evidence="1">JCM 3051</strain>
    </source>
</reference>
<name>A0A8H9GQJ9_9MICO</name>
<proteinExistence type="predicted"/>
<reference evidence="1" key="1">
    <citation type="journal article" date="2014" name="Int. J. Syst. Evol. Microbiol.">
        <title>Complete genome sequence of Corynebacterium casei LMG S-19264T (=DSM 44701T), isolated from a smear-ripened cheese.</title>
        <authorList>
            <consortium name="US DOE Joint Genome Institute (JGI-PGF)"/>
            <person name="Walter F."/>
            <person name="Albersmeier A."/>
            <person name="Kalinowski J."/>
            <person name="Ruckert C."/>
        </authorList>
    </citation>
    <scope>NUCLEOTIDE SEQUENCE</scope>
    <source>
        <strain evidence="1">JCM 3051</strain>
    </source>
</reference>
<dbReference type="AlphaFoldDB" id="A0A8H9GQJ9"/>
<sequence length="44" mass="4576">MVRTSVALQASGLSKVSAATASSYPTTATHLWDGREAIRGAIRS</sequence>
<keyword evidence="2" id="KW-1185">Reference proteome</keyword>